<evidence type="ECO:0000259" key="1">
    <source>
        <dbReference type="SMART" id="SM00587"/>
    </source>
</evidence>
<reference evidence="2" key="1">
    <citation type="journal article" date="2023" name="IScience">
        <title>Live-bearing cockroach genome reveals convergent evolutionary mechanisms linked to viviparity in insects and beyond.</title>
        <authorList>
            <person name="Fouks B."/>
            <person name="Harrison M.C."/>
            <person name="Mikhailova A.A."/>
            <person name="Marchal E."/>
            <person name="English S."/>
            <person name="Carruthers M."/>
            <person name="Jennings E.C."/>
            <person name="Chiamaka E.L."/>
            <person name="Frigard R.A."/>
            <person name="Pippel M."/>
            <person name="Attardo G.M."/>
            <person name="Benoit J.B."/>
            <person name="Bornberg-Bauer E."/>
            <person name="Tobe S.S."/>
        </authorList>
    </citation>
    <scope>NUCLEOTIDE SEQUENCE</scope>
    <source>
        <strain evidence="2">Stay&amp;Tobe</strain>
    </source>
</reference>
<dbReference type="SMART" id="SM00587">
    <property type="entry name" value="CHK"/>
    <property type="match status" value="1"/>
</dbReference>
<dbReference type="InterPro" id="IPR015897">
    <property type="entry name" value="CHK_kinase-like"/>
</dbReference>
<reference evidence="2" key="2">
    <citation type="submission" date="2023-05" db="EMBL/GenBank/DDBJ databases">
        <authorList>
            <person name="Fouks B."/>
        </authorList>
    </citation>
    <scope>NUCLEOTIDE SEQUENCE</scope>
    <source>
        <strain evidence="2">Stay&amp;Tobe</strain>
        <tissue evidence="2">Testes</tissue>
    </source>
</reference>
<sequence length="402" mass="46045">MTESKPDWLNAEFFKKALRFNRKDENLEIMSCKVDRATQPGDNFASEMYRAALEVKANGEKEDVSLIIKCRLRGGELTQTPVTFESFVREAKVFSEINSQILKEASIKNNQPFGAKCFYSTTEPWYEAIVLEDLKKEGFQLATVDLGLDLKHCMLVIRSIAQYHASSMVLYSKDKTCFEPFKESLFVKYPDSGMGQFLATSIKNIVEEITNWPGYEMYADMLKSLIPKSMDHWMDAIRKDETGFNVFIHGDLWLNNIMFRYSQESGEVQDIRFVDFQLSCTSSPAVDLHYFLNTSALPELLENNLDELIQEYHSSLCQTLSELDHETLQPTLDAIKSEFQKRGLFGALSGFSVRGVALSDRNHIPDFEDIIGNNGNIYLSEAYKNVLRKLLPLYSKLGWLNH</sequence>
<dbReference type="Pfam" id="PF02958">
    <property type="entry name" value="EcKL"/>
    <property type="match status" value="1"/>
</dbReference>
<comment type="caution">
    <text evidence="2">The sequence shown here is derived from an EMBL/GenBank/DDBJ whole genome shotgun (WGS) entry which is preliminary data.</text>
</comment>
<dbReference type="Proteomes" id="UP001233999">
    <property type="component" value="Unassembled WGS sequence"/>
</dbReference>
<gene>
    <name evidence="2" type="ORF">L9F63_023769</name>
</gene>
<dbReference type="SUPFAM" id="SSF56112">
    <property type="entry name" value="Protein kinase-like (PK-like)"/>
    <property type="match status" value="1"/>
</dbReference>
<dbReference type="Gene3D" id="3.90.1200.10">
    <property type="match status" value="1"/>
</dbReference>
<dbReference type="PANTHER" id="PTHR11012">
    <property type="entry name" value="PROTEIN KINASE-LIKE DOMAIN-CONTAINING"/>
    <property type="match status" value="1"/>
</dbReference>
<dbReference type="InterPro" id="IPR011009">
    <property type="entry name" value="Kinase-like_dom_sf"/>
</dbReference>
<organism evidence="2 3">
    <name type="scientific">Diploptera punctata</name>
    <name type="common">Pacific beetle cockroach</name>
    <dbReference type="NCBI Taxonomy" id="6984"/>
    <lineage>
        <taxon>Eukaryota</taxon>
        <taxon>Metazoa</taxon>
        <taxon>Ecdysozoa</taxon>
        <taxon>Arthropoda</taxon>
        <taxon>Hexapoda</taxon>
        <taxon>Insecta</taxon>
        <taxon>Pterygota</taxon>
        <taxon>Neoptera</taxon>
        <taxon>Polyneoptera</taxon>
        <taxon>Dictyoptera</taxon>
        <taxon>Blattodea</taxon>
        <taxon>Blaberoidea</taxon>
        <taxon>Blaberidae</taxon>
        <taxon>Diplopterinae</taxon>
        <taxon>Diploptera</taxon>
    </lineage>
</organism>
<accession>A0AAD7ZI04</accession>
<proteinExistence type="predicted"/>
<feature type="domain" description="CHK kinase-like" evidence="1">
    <location>
        <begin position="129"/>
        <end position="322"/>
    </location>
</feature>
<dbReference type="PANTHER" id="PTHR11012:SF56">
    <property type="entry name" value="CHK KINASE-LIKE DOMAIN-CONTAINING PROTEIN-RELATED"/>
    <property type="match status" value="1"/>
</dbReference>
<keyword evidence="3" id="KW-1185">Reference proteome</keyword>
<dbReference type="EMBL" id="JASPKZ010008049">
    <property type="protein sequence ID" value="KAJ9581045.1"/>
    <property type="molecule type" value="Genomic_DNA"/>
</dbReference>
<dbReference type="AlphaFoldDB" id="A0AAD7ZI04"/>
<dbReference type="InterPro" id="IPR004119">
    <property type="entry name" value="EcKL"/>
</dbReference>
<name>A0AAD7ZI04_DIPPU</name>
<evidence type="ECO:0000313" key="2">
    <source>
        <dbReference type="EMBL" id="KAJ9581045.1"/>
    </source>
</evidence>
<evidence type="ECO:0000313" key="3">
    <source>
        <dbReference type="Proteomes" id="UP001233999"/>
    </source>
</evidence>
<protein>
    <recommendedName>
        <fullName evidence="1">CHK kinase-like domain-containing protein</fullName>
    </recommendedName>
</protein>